<dbReference type="InterPro" id="IPR009333">
    <property type="entry name" value="DUF992"/>
</dbReference>
<protein>
    <submittedName>
        <fullName evidence="2">Uncharacterized protein DUF992</fullName>
    </submittedName>
</protein>
<name>A0A561QCK6_9HYPH</name>
<reference evidence="2 3" key="1">
    <citation type="submission" date="2019-06" db="EMBL/GenBank/DDBJ databases">
        <title>Sorghum-associated microbial communities from plants grown in Nebraska, USA.</title>
        <authorList>
            <person name="Schachtman D."/>
        </authorList>
    </citation>
    <scope>NUCLEOTIDE SEQUENCE [LARGE SCALE GENOMIC DNA]</scope>
    <source>
        <strain evidence="2 3">1225</strain>
    </source>
</reference>
<accession>A0A561QCK6</accession>
<dbReference type="AlphaFoldDB" id="A0A561QCK6"/>
<dbReference type="EMBL" id="VIWP01000009">
    <property type="protein sequence ID" value="TWF48021.1"/>
    <property type="molecule type" value="Genomic_DNA"/>
</dbReference>
<dbReference type="RefSeq" id="WP_145641776.1">
    <property type="nucleotide sequence ID" value="NZ_VIWP01000009.1"/>
</dbReference>
<sequence>MRLTSIIVSLSVISAQPALAASEHFVAGRLECDLSRSEGAILGSKQDVACVFHSSQASAPVRYTGSIDNFGVDIGEVEKAKLIWEVDAVSRQTSYDLEGTYRGIEAAAALGVGGGAVILTGGTHGTFSLQPVAVDGQEGLDFSIGVTQLRLKAL</sequence>
<evidence type="ECO:0000313" key="3">
    <source>
        <dbReference type="Proteomes" id="UP000320653"/>
    </source>
</evidence>
<dbReference type="Proteomes" id="UP000320653">
    <property type="component" value="Unassembled WGS sequence"/>
</dbReference>
<keyword evidence="3" id="KW-1185">Reference proteome</keyword>
<dbReference type="OrthoDB" id="7362478at2"/>
<dbReference type="Pfam" id="PF06186">
    <property type="entry name" value="DUF992"/>
    <property type="match status" value="1"/>
</dbReference>
<gene>
    <name evidence="2" type="ORF">FHW37_10984</name>
</gene>
<organism evidence="2 3">
    <name type="scientific">Neorhizobium alkalisoli</name>
    <dbReference type="NCBI Taxonomy" id="528178"/>
    <lineage>
        <taxon>Bacteria</taxon>
        <taxon>Pseudomonadati</taxon>
        <taxon>Pseudomonadota</taxon>
        <taxon>Alphaproteobacteria</taxon>
        <taxon>Hyphomicrobiales</taxon>
        <taxon>Rhizobiaceae</taxon>
        <taxon>Rhizobium/Agrobacterium group</taxon>
        <taxon>Neorhizobium</taxon>
    </lineage>
</organism>
<comment type="caution">
    <text evidence="2">The sequence shown here is derived from an EMBL/GenBank/DDBJ whole genome shotgun (WGS) entry which is preliminary data.</text>
</comment>
<proteinExistence type="predicted"/>
<evidence type="ECO:0000256" key="1">
    <source>
        <dbReference type="SAM" id="SignalP"/>
    </source>
</evidence>
<feature type="signal peptide" evidence="1">
    <location>
        <begin position="1"/>
        <end position="20"/>
    </location>
</feature>
<evidence type="ECO:0000313" key="2">
    <source>
        <dbReference type="EMBL" id="TWF48021.1"/>
    </source>
</evidence>
<feature type="chain" id="PRO_5022012380" evidence="1">
    <location>
        <begin position="21"/>
        <end position="154"/>
    </location>
</feature>
<keyword evidence="1" id="KW-0732">Signal</keyword>